<dbReference type="SUPFAM" id="SSF53850">
    <property type="entry name" value="Periplasmic binding protein-like II"/>
    <property type="match status" value="1"/>
</dbReference>
<reference evidence="1 2" key="1">
    <citation type="submission" date="2022-06" db="EMBL/GenBank/DDBJ databases">
        <title>Rhizosaccharibacter gen. nov. sp. nov. KSS12, endophytic bacteria isolated from sugarcane.</title>
        <authorList>
            <person name="Pitiwittayakul N."/>
        </authorList>
    </citation>
    <scope>NUCLEOTIDE SEQUENCE [LARGE SCALE GENOMIC DNA]</scope>
    <source>
        <strain evidence="1 2">KSS12</strain>
    </source>
</reference>
<accession>A0ABT1VWJ7</accession>
<evidence type="ECO:0000313" key="1">
    <source>
        <dbReference type="EMBL" id="MCQ8240712.1"/>
    </source>
</evidence>
<evidence type="ECO:0000313" key="2">
    <source>
        <dbReference type="Proteomes" id="UP001524547"/>
    </source>
</evidence>
<dbReference type="EMBL" id="JAMZEJ010000004">
    <property type="protein sequence ID" value="MCQ8240712.1"/>
    <property type="molecule type" value="Genomic_DNA"/>
</dbReference>
<name>A0ABT1VWJ7_9PROT</name>
<proteinExistence type="predicted"/>
<protein>
    <submittedName>
        <fullName evidence="1">Uncharacterized protein</fullName>
    </submittedName>
</protein>
<dbReference type="Gene3D" id="3.40.190.10">
    <property type="entry name" value="Periplasmic binding protein-like II"/>
    <property type="match status" value="1"/>
</dbReference>
<sequence>MPRERWQRLFDEVGVRRPGAPIHSGSVATIRGLLACSDFLSLLSRDQSQVEIDAGLLTVIASQVPETMRMVDAIARRDWFPTATPTRFLTLLREAARGR</sequence>
<keyword evidence="2" id="KW-1185">Reference proteome</keyword>
<organism evidence="1 2">
    <name type="scientific">Rhizosaccharibacter radicis</name>
    <dbReference type="NCBI Taxonomy" id="2782605"/>
    <lineage>
        <taxon>Bacteria</taxon>
        <taxon>Pseudomonadati</taxon>
        <taxon>Pseudomonadota</taxon>
        <taxon>Alphaproteobacteria</taxon>
        <taxon>Acetobacterales</taxon>
        <taxon>Acetobacteraceae</taxon>
        <taxon>Rhizosaccharibacter</taxon>
    </lineage>
</organism>
<comment type="caution">
    <text evidence="1">The sequence shown here is derived from an EMBL/GenBank/DDBJ whole genome shotgun (WGS) entry which is preliminary data.</text>
</comment>
<gene>
    <name evidence="1" type="ORF">NFI88_07630</name>
</gene>
<dbReference type="Proteomes" id="UP001524547">
    <property type="component" value="Unassembled WGS sequence"/>
</dbReference>